<keyword evidence="6" id="KW-0560">Oxidoreductase</keyword>
<dbReference type="OrthoDB" id="9804207at2"/>
<dbReference type="InterPro" id="IPR000415">
    <property type="entry name" value="Nitroreductase-like"/>
</dbReference>
<evidence type="ECO:0000256" key="5">
    <source>
        <dbReference type="ARBA" id="ARBA00022857"/>
    </source>
</evidence>
<dbReference type="InterPro" id="IPR052530">
    <property type="entry name" value="NAD(P)H_nitroreductase"/>
</dbReference>
<dbReference type="PANTHER" id="PTHR43821:SF1">
    <property type="entry name" value="NAD(P)H NITROREDUCTASE YDJA-RELATED"/>
    <property type="match status" value="1"/>
</dbReference>
<evidence type="ECO:0000256" key="4">
    <source>
        <dbReference type="ARBA" id="ARBA00022643"/>
    </source>
</evidence>
<evidence type="ECO:0000313" key="10">
    <source>
        <dbReference type="Proteomes" id="UP000003856"/>
    </source>
</evidence>
<keyword evidence="5" id="KW-0521">NADP</keyword>
<evidence type="ECO:0000256" key="7">
    <source>
        <dbReference type="ARBA" id="ARBA00023027"/>
    </source>
</evidence>
<evidence type="ECO:0000259" key="8">
    <source>
        <dbReference type="Pfam" id="PF00881"/>
    </source>
</evidence>
<dbReference type="Pfam" id="PF00881">
    <property type="entry name" value="Nitroreductase"/>
    <property type="match status" value="1"/>
</dbReference>
<dbReference type="GO" id="GO:0016491">
    <property type="term" value="F:oxidoreductase activity"/>
    <property type="evidence" value="ECO:0007669"/>
    <property type="project" value="UniProtKB-KW"/>
</dbReference>
<evidence type="ECO:0000313" key="9">
    <source>
        <dbReference type="EMBL" id="EER60607.1"/>
    </source>
</evidence>
<keyword evidence="4" id="KW-0288">FMN</keyword>
<dbReference type="Proteomes" id="UP000003856">
    <property type="component" value="Unassembled WGS sequence"/>
</dbReference>
<gene>
    <name evidence="9" type="ORF">AcdelDRAFT_1831</name>
</gene>
<feature type="domain" description="Nitroreductase" evidence="8">
    <location>
        <begin position="51"/>
        <end position="192"/>
    </location>
</feature>
<dbReference type="SUPFAM" id="SSF55469">
    <property type="entry name" value="FMN-dependent nitroreductase-like"/>
    <property type="match status" value="1"/>
</dbReference>
<dbReference type="InterPro" id="IPR029479">
    <property type="entry name" value="Nitroreductase"/>
</dbReference>
<keyword evidence="10" id="KW-1185">Reference proteome</keyword>
<dbReference type="AlphaFoldDB" id="C5T4K1"/>
<sequence length="223" mass="23158">MAVIPWPLKPAPVTGHPAAADDGAVAAMATALIQSRQTILPKRLGAPGPGAAELSAILHAAAHAPDHGQLLPWRFVLVPEAARPPLADVFVQALLERDPSAAPEQCEQAREKAYRAPVLMLVVVDGERGDPEVDLGERLVSTGCAVQNMLLMATAQGYGSSLTSGKALKSNSLRALFGLTASEQAVCFISIGTVQSRKAARARPAASAYVSTLDAVRGVVPGF</sequence>
<keyword evidence="7" id="KW-0520">NAD</keyword>
<dbReference type="CDD" id="cd02135">
    <property type="entry name" value="YdjA-like"/>
    <property type="match status" value="1"/>
</dbReference>
<reference evidence="9 10" key="1">
    <citation type="submission" date="2009-05" db="EMBL/GenBank/DDBJ databases">
        <title>The draft genome of Acidovorax delafieldii 2AN.</title>
        <authorList>
            <consortium name="US DOE Joint Genome Institute (JGI-PGF)"/>
            <person name="Lucas S."/>
            <person name="Copeland A."/>
            <person name="Lapidus A."/>
            <person name="Glavina del Rio T."/>
            <person name="Tice H."/>
            <person name="Bruce D."/>
            <person name="Goodwin L."/>
            <person name="Pitluck S."/>
            <person name="Larimer F."/>
            <person name="Land M.L."/>
            <person name="Hauser L."/>
            <person name="Shelobolina E.S."/>
            <person name="Picardal F."/>
            <person name="Roden E."/>
            <person name="Emerson D."/>
        </authorList>
    </citation>
    <scope>NUCLEOTIDE SEQUENCE [LARGE SCALE GENOMIC DNA]</scope>
    <source>
        <strain evidence="9 10">2AN</strain>
    </source>
</reference>
<organism evidence="9 10">
    <name type="scientific">Acidovorax delafieldii 2AN</name>
    <dbReference type="NCBI Taxonomy" id="573060"/>
    <lineage>
        <taxon>Bacteria</taxon>
        <taxon>Pseudomonadati</taxon>
        <taxon>Pseudomonadota</taxon>
        <taxon>Betaproteobacteria</taxon>
        <taxon>Burkholderiales</taxon>
        <taxon>Comamonadaceae</taxon>
        <taxon>Acidovorax</taxon>
    </lineage>
</organism>
<protein>
    <submittedName>
        <fullName evidence="9">Nitroreductase</fullName>
    </submittedName>
</protein>
<dbReference type="PANTHER" id="PTHR43821">
    <property type="entry name" value="NAD(P)H NITROREDUCTASE YDJA-RELATED"/>
    <property type="match status" value="1"/>
</dbReference>
<dbReference type="EMBL" id="ACQT01000048">
    <property type="protein sequence ID" value="EER60607.1"/>
    <property type="molecule type" value="Genomic_DNA"/>
</dbReference>
<accession>C5T4K1</accession>
<evidence type="ECO:0000256" key="6">
    <source>
        <dbReference type="ARBA" id="ARBA00023002"/>
    </source>
</evidence>
<evidence type="ECO:0000256" key="2">
    <source>
        <dbReference type="ARBA" id="ARBA00007118"/>
    </source>
</evidence>
<comment type="cofactor">
    <cofactor evidence="1">
        <name>FMN</name>
        <dbReference type="ChEBI" id="CHEBI:58210"/>
    </cofactor>
</comment>
<name>C5T4K1_ACIDE</name>
<comment type="caution">
    <text evidence="9">The sequence shown here is derived from an EMBL/GenBank/DDBJ whole genome shotgun (WGS) entry which is preliminary data.</text>
</comment>
<keyword evidence="3" id="KW-0285">Flavoprotein</keyword>
<comment type="similarity">
    <text evidence="2">Belongs to the nitroreductase family.</text>
</comment>
<dbReference type="PATRIC" id="fig|573060.9.peg.3317"/>
<proteinExistence type="inferred from homology"/>
<dbReference type="RefSeq" id="WP_005795713.1">
    <property type="nucleotide sequence ID" value="NZ_ACQT01000048.1"/>
</dbReference>
<evidence type="ECO:0000256" key="1">
    <source>
        <dbReference type="ARBA" id="ARBA00001917"/>
    </source>
</evidence>
<dbReference type="InterPro" id="IPR026021">
    <property type="entry name" value="YdjA-like"/>
</dbReference>
<evidence type="ECO:0000256" key="3">
    <source>
        <dbReference type="ARBA" id="ARBA00022630"/>
    </source>
</evidence>
<dbReference type="Gene3D" id="3.40.109.10">
    <property type="entry name" value="NADH Oxidase"/>
    <property type="match status" value="1"/>
</dbReference>